<dbReference type="GO" id="GO:0016887">
    <property type="term" value="F:ATP hydrolysis activity"/>
    <property type="evidence" value="ECO:0007669"/>
    <property type="project" value="InterPro"/>
</dbReference>
<dbReference type="RefSeq" id="WP_135111163.1">
    <property type="nucleotide sequence ID" value="NZ_SRHY01000039.1"/>
</dbReference>
<comment type="caution">
    <text evidence="5">The sequence shown here is derived from an EMBL/GenBank/DDBJ whole genome shotgun (WGS) entry which is preliminary data.</text>
</comment>
<dbReference type="Gene3D" id="3.40.50.300">
    <property type="entry name" value="P-loop containing nucleotide triphosphate hydrolases"/>
    <property type="match status" value="1"/>
</dbReference>
<dbReference type="InterPro" id="IPR027417">
    <property type="entry name" value="P-loop_NTPase"/>
</dbReference>
<dbReference type="PANTHER" id="PTHR42711">
    <property type="entry name" value="ABC TRANSPORTER ATP-BINDING PROTEIN"/>
    <property type="match status" value="1"/>
</dbReference>
<protein>
    <submittedName>
        <fullName evidence="5">ABC transporter ATP-binding protein</fullName>
    </submittedName>
</protein>
<keyword evidence="2" id="KW-0547">Nucleotide-binding</keyword>
<keyword evidence="3 5" id="KW-0067">ATP-binding</keyword>
<dbReference type="SMART" id="SM00382">
    <property type="entry name" value="AAA"/>
    <property type="match status" value="1"/>
</dbReference>
<dbReference type="EMBL" id="SRHY01000039">
    <property type="protein sequence ID" value="TFJ91785.1"/>
    <property type="molecule type" value="Genomic_DNA"/>
</dbReference>
<reference evidence="5 6" key="1">
    <citation type="submission" date="2019-03" db="EMBL/GenBank/DDBJ databases">
        <title>Genome sequence of Lentibacillus salicampi ATCC BAA-719.</title>
        <authorList>
            <person name="Maclea K.S."/>
            <person name="Simoes Junior M."/>
        </authorList>
    </citation>
    <scope>NUCLEOTIDE SEQUENCE [LARGE SCALE GENOMIC DNA]</scope>
    <source>
        <strain evidence="5 6">ATCC BAA-719</strain>
    </source>
</reference>
<dbReference type="PANTHER" id="PTHR42711:SF13">
    <property type="entry name" value="ABC TRANSPORTER, ATP-BINDING PROTEIN"/>
    <property type="match status" value="1"/>
</dbReference>
<gene>
    <name evidence="5" type="ORF">E4U82_15875</name>
</gene>
<evidence type="ECO:0000256" key="1">
    <source>
        <dbReference type="ARBA" id="ARBA00022448"/>
    </source>
</evidence>
<dbReference type="GO" id="GO:0005524">
    <property type="term" value="F:ATP binding"/>
    <property type="evidence" value="ECO:0007669"/>
    <property type="project" value="UniProtKB-KW"/>
</dbReference>
<keyword evidence="1" id="KW-0813">Transport</keyword>
<evidence type="ECO:0000256" key="3">
    <source>
        <dbReference type="ARBA" id="ARBA00022840"/>
    </source>
</evidence>
<evidence type="ECO:0000313" key="5">
    <source>
        <dbReference type="EMBL" id="TFJ91785.1"/>
    </source>
</evidence>
<dbReference type="OrthoDB" id="9804819at2"/>
<proteinExistence type="predicted"/>
<name>A0A4Y9A8N1_9BACI</name>
<dbReference type="Proteomes" id="UP000298484">
    <property type="component" value="Unassembled WGS sequence"/>
</dbReference>
<evidence type="ECO:0000313" key="6">
    <source>
        <dbReference type="Proteomes" id="UP000298484"/>
    </source>
</evidence>
<dbReference type="PROSITE" id="PS00211">
    <property type="entry name" value="ABC_TRANSPORTER_1"/>
    <property type="match status" value="1"/>
</dbReference>
<dbReference type="InterPro" id="IPR003439">
    <property type="entry name" value="ABC_transporter-like_ATP-bd"/>
</dbReference>
<organism evidence="5 6">
    <name type="scientific">Lentibacillus salicampi</name>
    <dbReference type="NCBI Taxonomy" id="175306"/>
    <lineage>
        <taxon>Bacteria</taxon>
        <taxon>Bacillati</taxon>
        <taxon>Bacillota</taxon>
        <taxon>Bacilli</taxon>
        <taxon>Bacillales</taxon>
        <taxon>Bacillaceae</taxon>
        <taxon>Lentibacillus</taxon>
    </lineage>
</organism>
<dbReference type="SUPFAM" id="SSF52540">
    <property type="entry name" value="P-loop containing nucleoside triphosphate hydrolases"/>
    <property type="match status" value="1"/>
</dbReference>
<dbReference type="CDD" id="cd03230">
    <property type="entry name" value="ABC_DR_subfamily_A"/>
    <property type="match status" value="1"/>
</dbReference>
<dbReference type="InterPro" id="IPR050763">
    <property type="entry name" value="ABC_transporter_ATP-binding"/>
</dbReference>
<evidence type="ECO:0000256" key="2">
    <source>
        <dbReference type="ARBA" id="ARBA00022741"/>
    </source>
</evidence>
<dbReference type="Pfam" id="PF00005">
    <property type="entry name" value="ABC_tran"/>
    <property type="match status" value="1"/>
</dbReference>
<feature type="domain" description="ABC transporter" evidence="4">
    <location>
        <begin position="5"/>
        <end position="232"/>
    </location>
</feature>
<accession>A0A4Y9A8N1</accession>
<evidence type="ECO:0000259" key="4">
    <source>
        <dbReference type="PROSITE" id="PS50893"/>
    </source>
</evidence>
<keyword evidence="6" id="KW-1185">Reference proteome</keyword>
<dbReference type="InterPro" id="IPR017871">
    <property type="entry name" value="ABC_transporter-like_CS"/>
</dbReference>
<dbReference type="PROSITE" id="PS50893">
    <property type="entry name" value="ABC_TRANSPORTER_2"/>
    <property type="match status" value="1"/>
</dbReference>
<dbReference type="InterPro" id="IPR003593">
    <property type="entry name" value="AAA+_ATPase"/>
</dbReference>
<sequence length="283" mass="31256">MDNTIEVKGMRKVFGRKTAIEQVTFNVEKGEIFGLLGPSGSGKTTTIKILTGESTQTDGDVNVLGMDSTRFGSSDFKSKIGILSDNSALYERLTVHDNLKLFCKLYNAPLKEVDVILKEVNMEDERTTTISKLSKGMKQRVLLAKALIHKPKLVFLDEPTSALDPGNAAQIHRGLQKLNEAGTTIFITTHNMEEATELCDRVAFLNNGRLQELDSPGALRYKYSTHAFHVETFSGKRLVIDNEPENAGQIKELIENGEIKAINTDNPTLGQIFLKVTGKELVS</sequence>
<dbReference type="AlphaFoldDB" id="A0A4Y9A8N1"/>